<sequence length="305" mass="32802">MATAANPNPGRITSAMWRLWTEFDAHRPKTQLGGIFAPKTGYHDTRAHNPAGDYSRQFAADLKGPADKAAAVDLTFGEAQGGNFTDIITYTKRLDAAAKARDPRLYAGKTPVLREFIGTLNGQVPYAYDLQRRRGDHARDDSHLWHIHLSVTRQFVTDWDVLAGVLSVLIGDTGMALGLADLKYLAHTDDVFDAPGVGAFGETLTPAQLAKNPRWSLASFLRQPAEDLRRFRGETQAALAALSGQIAGLTILVEKLAVSGPSPLTPDQLAVLTDTVTAAARAPGDEMLRRFAAAGDALDGDTPTT</sequence>
<evidence type="ECO:0000313" key="2">
    <source>
        <dbReference type="Proteomes" id="UP000574690"/>
    </source>
</evidence>
<comment type="caution">
    <text evidence="1">The sequence shown here is derived from an EMBL/GenBank/DDBJ whole genome shotgun (WGS) entry which is preliminary data.</text>
</comment>
<dbReference type="Proteomes" id="UP000574690">
    <property type="component" value="Unassembled WGS sequence"/>
</dbReference>
<accession>A0A850CA19</accession>
<name>A0A850CA19_9ACTN</name>
<evidence type="ECO:0000313" key="1">
    <source>
        <dbReference type="EMBL" id="NUQ88913.1"/>
    </source>
</evidence>
<reference evidence="1 2" key="1">
    <citation type="submission" date="2020-05" db="EMBL/GenBank/DDBJ databases">
        <title>DNA-SIP metagenomic assembled genomes.</title>
        <authorList>
            <person name="Yu J."/>
        </authorList>
    </citation>
    <scope>NUCLEOTIDE SEQUENCE [LARGE SCALE GENOMIC DNA]</scope>
    <source>
        <strain evidence="1">Bin5.27</strain>
    </source>
</reference>
<proteinExistence type="predicted"/>
<gene>
    <name evidence="1" type="ORF">HOQ43_10675</name>
</gene>
<dbReference type="AlphaFoldDB" id="A0A850CA19"/>
<dbReference type="EMBL" id="JABFXE010000451">
    <property type="protein sequence ID" value="NUQ88913.1"/>
    <property type="molecule type" value="Genomic_DNA"/>
</dbReference>
<protein>
    <submittedName>
        <fullName evidence="1">Uncharacterized protein</fullName>
    </submittedName>
</protein>
<organism evidence="1 2">
    <name type="scientific">Glycomyces artemisiae</name>
    <dbReference type="NCBI Taxonomy" id="1076443"/>
    <lineage>
        <taxon>Bacteria</taxon>
        <taxon>Bacillati</taxon>
        <taxon>Actinomycetota</taxon>
        <taxon>Actinomycetes</taxon>
        <taxon>Glycomycetales</taxon>
        <taxon>Glycomycetaceae</taxon>
        <taxon>Glycomyces</taxon>
    </lineage>
</organism>